<dbReference type="PANTHER" id="PTHR11601:SF36">
    <property type="entry name" value="CYSTEINE DESULFURASE NIFS-RELATED"/>
    <property type="match status" value="1"/>
</dbReference>
<accession>F4GJB3</accession>
<proteinExistence type="predicted"/>
<evidence type="ECO:0000256" key="2">
    <source>
        <dbReference type="ARBA" id="ARBA00022898"/>
    </source>
</evidence>
<dbReference type="SUPFAM" id="SSF53383">
    <property type="entry name" value="PLP-dependent transferases"/>
    <property type="match status" value="1"/>
</dbReference>
<reference evidence="4 5" key="2">
    <citation type="journal article" date="2012" name="Stand. Genomic Sci.">
        <title>Complete genome sequence of the termite hindgut bacterium Spirochaeta coccoides type strain (SPN1(T)), reclassification in the genus Sphaerochaeta as Sphaerochaeta coccoides comb. nov. and emendations of the family Spirochaetaceae and the genus Sphaerochaeta.</title>
        <authorList>
            <person name="Abt B."/>
            <person name="Han C."/>
            <person name="Scheuner C."/>
            <person name="Lu M."/>
            <person name="Lapidus A."/>
            <person name="Nolan M."/>
            <person name="Lucas S."/>
            <person name="Hammon N."/>
            <person name="Deshpande S."/>
            <person name="Cheng J.F."/>
            <person name="Tapia R."/>
            <person name="Goodwin L.A."/>
            <person name="Pitluck S."/>
            <person name="Liolios K."/>
            <person name="Pagani I."/>
            <person name="Ivanova N."/>
            <person name="Mavromatis K."/>
            <person name="Mikhailova N."/>
            <person name="Huntemann M."/>
            <person name="Pati A."/>
            <person name="Chen A."/>
            <person name="Palaniappan K."/>
            <person name="Land M."/>
            <person name="Hauser L."/>
            <person name="Brambilla E.M."/>
            <person name="Rohde M."/>
            <person name="Spring S."/>
            <person name="Gronow S."/>
            <person name="Goker M."/>
            <person name="Woyke T."/>
            <person name="Bristow J."/>
            <person name="Eisen J.A."/>
            <person name="Markowitz V."/>
            <person name="Hugenholtz P."/>
            <person name="Kyrpides N.C."/>
            <person name="Klenk H.P."/>
            <person name="Detter J.C."/>
        </authorList>
    </citation>
    <scope>NUCLEOTIDE SEQUENCE [LARGE SCALE GENOMIC DNA]</scope>
    <source>
        <strain evidence="5">ATCC BAA-1237 / DSM 17374 / SPN1</strain>
    </source>
</reference>
<dbReference type="Proteomes" id="UP000007939">
    <property type="component" value="Chromosome"/>
</dbReference>
<dbReference type="Gene3D" id="1.10.260.50">
    <property type="match status" value="1"/>
</dbReference>
<gene>
    <name evidence="4" type="ordered locus">Spico_0525</name>
</gene>
<protein>
    <submittedName>
        <fullName evidence="4">Cysteine desulfurase</fullName>
        <ecNumber evidence="4">2.8.1.7</ecNumber>
    </submittedName>
</protein>
<dbReference type="AlphaFoldDB" id="F4GJB3"/>
<dbReference type="InterPro" id="IPR015424">
    <property type="entry name" value="PyrdxlP-dep_Trfase"/>
</dbReference>
<reference evidence="5" key="1">
    <citation type="submission" date="2011-04" db="EMBL/GenBank/DDBJ databases">
        <title>The complete genome of Spirochaeta coccoides DSM 17374.</title>
        <authorList>
            <person name="Lucas S."/>
            <person name="Copeland A."/>
            <person name="Lapidus A."/>
            <person name="Bruce D."/>
            <person name="Goodwin L."/>
            <person name="Pitluck S."/>
            <person name="Peters L."/>
            <person name="Kyrpides N."/>
            <person name="Mavromatis K."/>
            <person name="Pagani I."/>
            <person name="Ivanova N."/>
            <person name="Ovchinnikova G."/>
            <person name="Lu M."/>
            <person name="Detter J.C."/>
            <person name="Tapia R."/>
            <person name="Han C."/>
            <person name="Land M."/>
            <person name="Hauser L."/>
            <person name="Markowitz V."/>
            <person name="Cheng J.-F."/>
            <person name="Hugenholtz P."/>
            <person name="Woyke T."/>
            <person name="Wu D."/>
            <person name="Spring S."/>
            <person name="Schroeder M."/>
            <person name="Brambilla E."/>
            <person name="Klenk H.-P."/>
            <person name="Eisen J.A."/>
        </authorList>
    </citation>
    <scope>NUCLEOTIDE SEQUENCE [LARGE SCALE GENOMIC DNA]</scope>
    <source>
        <strain evidence="5">ATCC BAA-1237 / DSM 17374 / SPN1</strain>
    </source>
</reference>
<evidence type="ECO:0000313" key="5">
    <source>
        <dbReference type="Proteomes" id="UP000007939"/>
    </source>
</evidence>
<feature type="domain" description="Aminotransferase class V" evidence="3">
    <location>
        <begin position="32"/>
        <end position="398"/>
    </location>
</feature>
<evidence type="ECO:0000259" key="3">
    <source>
        <dbReference type="Pfam" id="PF00266"/>
    </source>
</evidence>
<dbReference type="HOGENOM" id="CLU_003433_0_0_12"/>
<sequence>MSGQHGKHIYLLSRLHILTILRIIVAMTYPGYFDWAATSPMSESALEVYSRTARMFFGNPSSVHADGMQAKKMLAQFRASCARVLDVPPSTLYFTSGGTESNSIILGSLLWNKTPGKILIPWFEHPSVGRWEAILSEKGWDVIRLPAHGGYMAPEQLLHHIDADTRMVTCMLVNNIIGTVQDVAGIVRVVRDAEKKFGRKIHVHCDCVQAVGKTVFSLEQLGVDSATFSAHKFTGPRGIGLLYCSSPSVRALSRGGNQENGLRPGTENLPGIAAMTAALQETTDNLQMKIDKGAALRRDMEKILTEQAPRIIHISPSIDSTSPVTPFIMEISVSGIPSEVFTRRLSQEGFAVSAGSACSNNAKQESGVLEHMGMAAHDIDSPVRISFGHATEATDARKLAQTIAHLYASEASLLGYARKK</sequence>
<comment type="cofactor">
    <cofactor evidence="1">
        <name>pyridoxal 5'-phosphate</name>
        <dbReference type="ChEBI" id="CHEBI:597326"/>
    </cofactor>
</comment>
<keyword evidence="2" id="KW-0663">Pyridoxal phosphate</keyword>
<dbReference type="OrthoDB" id="9808002at2"/>
<dbReference type="EC" id="2.8.1.7" evidence="4"/>
<dbReference type="EMBL" id="CP002659">
    <property type="protein sequence ID" value="AEC01753.1"/>
    <property type="molecule type" value="Genomic_DNA"/>
</dbReference>
<dbReference type="STRING" id="760011.Spico_0525"/>
<dbReference type="InterPro" id="IPR000192">
    <property type="entry name" value="Aminotrans_V_dom"/>
</dbReference>
<name>F4GJB3_PARC1</name>
<dbReference type="eggNOG" id="COG1104">
    <property type="taxonomic scope" value="Bacteria"/>
</dbReference>
<dbReference type="GO" id="GO:0031071">
    <property type="term" value="F:cysteine desulfurase activity"/>
    <property type="evidence" value="ECO:0007669"/>
    <property type="project" value="UniProtKB-EC"/>
</dbReference>
<dbReference type="KEGG" id="scc:Spico_0525"/>
<dbReference type="InterPro" id="IPR015422">
    <property type="entry name" value="PyrdxlP-dep_Trfase_small"/>
</dbReference>
<dbReference type="InterPro" id="IPR015421">
    <property type="entry name" value="PyrdxlP-dep_Trfase_major"/>
</dbReference>
<dbReference type="InterPro" id="IPR016454">
    <property type="entry name" value="Cysteine_dSase"/>
</dbReference>
<organism evidence="4 5">
    <name type="scientific">Parasphaerochaeta coccoides (strain ATCC BAA-1237 / DSM 17374 / SPN1)</name>
    <name type="common">Sphaerochaeta coccoides</name>
    <dbReference type="NCBI Taxonomy" id="760011"/>
    <lineage>
        <taxon>Bacteria</taxon>
        <taxon>Pseudomonadati</taxon>
        <taxon>Spirochaetota</taxon>
        <taxon>Spirochaetia</taxon>
        <taxon>Spirochaetales</taxon>
        <taxon>Sphaerochaetaceae</taxon>
        <taxon>Parasphaerochaeta</taxon>
    </lineage>
</organism>
<keyword evidence="4" id="KW-0808">Transferase</keyword>
<dbReference type="Pfam" id="PF00266">
    <property type="entry name" value="Aminotran_5"/>
    <property type="match status" value="1"/>
</dbReference>
<evidence type="ECO:0000313" key="4">
    <source>
        <dbReference type="EMBL" id="AEC01753.1"/>
    </source>
</evidence>
<keyword evidence="5" id="KW-1185">Reference proteome</keyword>
<dbReference type="PIRSF" id="PIRSF005572">
    <property type="entry name" value="NifS"/>
    <property type="match status" value="1"/>
</dbReference>
<dbReference type="Gene3D" id="3.40.640.10">
    <property type="entry name" value="Type I PLP-dependent aspartate aminotransferase-like (Major domain)"/>
    <property type="match status" value="1"/>
</dbReference>
<dbReference type="PANTHER" id="PTHR11601">
    <property type="entry name" value="CYSTEINE DESULFURYLASE FAMILY MEMBER"/>
    <property type="match status" value="1"/>
</dbReference>
<evidence type="ECO:0000256" key="1">
    <source>
        <dbReference type="ARBA" id="ARBA00001933"/>
    </source>
</evidence>
<dbReference type="RefSeq" id="WP_013739149.1">
    <property type="nucleotide sequence ID" value="NC_015436.1"/>
</dbReference>
<dbReference type="Gene3D" id="3.90.1150.10">
    <property type="entry name" value="Aspartate Aminotransferase, domain 1"/>
    <property type="match status" value="1"/>
</dbReference>